<dbReference type="PANTHER" id="PTHR30093">
    <property type="entry name" value="GENERAL SECRETION PATHWAY PROTEIN G"/>
    <property type="match status" value="1"/>
</dbReference>
<dbReference type="SUPFAM" id="SSF54523">
    <property type="entry name" value="Pili subunits"/>
    <property type="match status" value="1"/>
</dbReference>
<dbReference type="EMBL" id="NTKD01000048">
    <property type="protein sequence ID" value="PDH37465.1"/>
    <property type="molecule type" value="Genomic_DNA"/>
</dbReference>
<keyword evidence="3" id="KW-1133">Transmembrane helix</keyword>
<name>A0A2A5WLP7_9GAMM</name>
<organism evidence="4 5">
    <name type="scientific">OM182 bacterium MED-G24</name>
    <dbReference type="NCBI Taxonomy" id="1986255"/>
    <lineage>
        <taxon>Bacteria</taxon>
        <taxon>Pseudomonadati</taxon>
        <taxon>Pseudomonadota</taxon>
        <taxon>Gammaproteobacteria</taxon>
        <taxon>OMG group</taxon>
        <taxon>OM182 clade</taxon>
    </lineage>
</organism>
<dbReference type="NCBIfam" id="TIGR02532">
    <property type="entry name" value="IV_pilin_GFxxxE"/>
    <property type="match status" value="1"/>
</dbReference>
<dbReference type="Pfam" id="PF07963">
    <property type="entry name" value="N_methyl"/>
    <property type="match status" value="1"/>
</dbReference>
<dbReference type="Proteomes" id="UP000219327">
    <property type="component" value="Unassembled WGS sequence"/>
</dbReference>
<dbReference type="PROSITE" id="PS00409">
    <property type="entry name" value="PROKAR_NTER_METHYL"/>
    <property type="match status" value="1"/>
</dbReference>
<protein>
    <submittedName>
        <fullName evidence="4">Prepilin-type cleavage/methylation domain-containing protein</fullName>
    </submittedName>
</protein>
<proteinExistence type="inferred from homology"/>
<keyword evidence="3" id="KW-0472">Membrane</keyword>
<evidence type="ECO:0000313" key="4">
    <source>
        <dbReference type="EMBL" id="PDH37465.1"/>
    </source>
</evidence>
<dbReference type="Gene3D" id="3.30.700.10">
    <property type="entry name" value="Glycoprotein, Type 4 Pilin"/>
    <property type="match status" value="1"/>
</dbReference>
<evidence type="ECO:0000313" key="5">
    <source>
        <dbReference type="Proteomes" id="UP000219327"/>
    </source>
</evidence>
<dbReference type="PANTHER" id="PTHR30093:SF34">
    <property type="entry name" value="PREPILIN PEPTIDASE-DEPENDENT PROTEIN D"/>
    <property type="match status" value="1"/>
</dbReference>
<comment type="caution">
    <text evidence="4">The sequence shown here is derived from an EMBL/GenBank/DDBJ whole genome shotgun (WGS) entry which is preliminary data.</text>
</comment>
<dbReference type="InterPro" id="IPR045584">
    <property type="entry name" value="Pilin-like"/>
</dbReference>
<evidence type="ECO:0000256" key="2">
    <source>
        <dbReference type="ARBA" id="ARBA00022481"/>
    </source>
</evidence>
<comment type="similarity">
    <text evidence="1">Belongs to the N-Me-Phe pilin family.</text>
</comment>
<evidence type="ECO:0000256" key="1">
    <source>
        <dbReference type="ARBA" id="ARBA00005233"/>
    </source>
</evidence>
<evidence type="ECO:0000256" key="3">
    <source>
        <dbReference type="SAM" id="Phobius"/>
    </source>
</evidence>
<dbReference type="InterPro" id="IPR012902">
    <property type="entry name" value="N_methyl_site"/>
</dbReference>
<keyword evidence="3" id="KW-0812">Transmembrane</keyword>
<keyword evidence="2" id="KW-0488">Methylation</keyword>
<reference evidence="4 5" key="1">
    <citation type="submission" date="2017-08" db="EMBL/GenBank/DDBJ databases">
        <title>Fine stratification of microbial communities through a metagenomic profile of the photic zone.</title>
        <authorList>
            <person name="Haro-Moreno J.M."/>
            <person name="Lopez-Perez M."/>
            <person name="De La Torre J."/>
            <person name="Picazo A."/>
            <person name="Camacho A."/>
            <person name="Rodriguez-Valera F."/>
        </authorList>
    </citation>
    <scope>NUCLEOTIDE SEQUENCE [LARGE SCALE GENOMIC DNA]</scope>
    <source>
        <strain evidence="4">MED-G24</strain>
    </source>
</reference>
<feature type="transmembrane region" description="Helical" evidence="3">
    <location>
        <begin position="12"/>
        <end position="32"/>
    </location>
</feature>
<sequence>MMSKLQQGFTLIELMIVVAIIGILTAVALPAYQDYIAKANMTKVTSHYEEAVRLARTTYVKGNTQTALGLSSTVPANASAWIAIFNPAGSNAPSADGAGNLVNAYGGAADATTGQIGVVSTSIASVTISKPAYGQLTADSITIIAASEQ</sequence>
<gene>
    <name evidence="4" type="ORF">CNE99_08140</name>
</gene>
<dbReference type="AlphaFoldDB" id="A0A2A5WLP7"/>
<accession>A0A2A5WLP7</accession>